<evidence type="ECO:0000313" key="3">
    <source>
        <dbReference type="Proteomes" id="UP000677218"/>
    </source>
</evidence>
<name>A0A916QIY3_9LACO</name>
<keyword evidence="3" id="KW-1185">Reference proteome</keyword>
<comment type="caution">
    <text evidence="2">The sequence shown here is derived from an EMBL/GenBank/DDBJ whole genome shotgun (WGS) entry which is preliminary data.</text>
</comment>
<proteinExistence type="predicted"/>
<gene>
    <name evidence="2" type="ORF">LCB40_02380</name>
</gene>
<dbReference type="RefSeq" id="WP_212780061.1">
    <property type="nucleotide sequence ID" value="NZ_BMAY01000001.1"/>
</dbReference>
<dbReference type="Pfam" id="PF18202">
    <property type="entry name" value="TQ"/>
    <property type="match status" value="1"/>
</dbReference>
<feature type="domain" description="T-Q ester bond containing" evidence="1">
    <location>
        <begin position="640"/>
        <end position="776"/>
    </location>
</feature>
<dbReference type="AlphaFoldDB" id="A0A916QIY3"/>
<protein>
    <recommendedName>
        <fullName evidence="1">T-Q ester bond containing domain-containing protein</fullName>
    </recommendedName>
</protein>
<dbReference type="InterPro" id="IPR041100">
    <property type="entry name" value="TQ"/>
</dbReference>
<evidence type="ECO:0000259" key="1">
    <source>
        <dbReference type="Pfam" id="PF18202"/>
    </source>
</evidence>
<evidence type="ECO:0000313" key="2">
    <source>
        <dbReference type="EMBL" id="GFZ26358.1"/>
    </source>
</evidence>
<dbReference type="Proteomes" id="UP000677218">
    <property type="component" value="Unassembled WGS sequence"/>
</dbReference>
<dbReference type="NCBIfam" id="NF033903">
    <property type="entry name" value="VaFE_rpt"/>
    <property type="match status" value="1"/>
</dbReference>
<organism evidence="2 3">
    <name type="scientific">Lactobacillus corticis</name>
    <dbReference type="NCBI Taxonomy" id="2201249"/>
    <lineage>
        <taxon>Bacteria</taxon>
        <taxon>Bacillati</taxon>
        <taxon>Bacillota</taxon>
        <taxon>Bacilli</taxon>
        <taxon>Lactobacillales</taxon>
        <taxon>Lactobacillaceae</taxon>
        <taxon>Lactobacillus</taxon>
    </lineage>
</organism>
<sequence length="843" mass="90769">MMKLARKFHPKHVWRNLTVSALVGSMFLGLLPGIGSSVQAAESAAGSAPYPTYEWMSGRQQANVGSTYTPHSGSSSKVDVRSLGKAMRGNAVFAKNDEQALKAGFDTTGTDTVDGYVTKTYGASEARRLQMALEASDGGSTRLFYVRHTEIVPAGDTAKVAGVSRYVTDTNMSFIDPNLQNGGVPAPTVFMGMDRNINPSYRFNPNTERGKTLNSQYLDATQTATVFLTPVKQDNGRYKWYWCINPSAQVPRQNSIYYQEPLSLSPQAQFYNGSEVGYLLGTVLQNAGMNGIETDSYDRPTFTEMYKNIRAEYNELMSGNLQNPDAKSAFDPNLTKGQVRDMLYKITTKNGQPQTIAAGTDSQELIPVQTDIQAGNSKTLPDLTGERMYDMAHVGILGVEYALLKYIQGWPIGGMDLFQGGATNNGALGFKEESDRTEGGRGIARLLVAYVEAARANGSLKNPNTQNEIKTKTTDVSRNNGKTNVTVKLFNTDNASSLTLNMPKSVTVKSATKDGKDVLSSADITDTKVTSKVTFKSGNYPDEVVLSVSTADENQIPSSVAFTKVGTNKVVGTAYMNSNEMYQDSATGHWVVREFVGAQTGKGDNANAIGSEYSQTVLELTPQEQTSYAGVTITPQDEMTLHTTVQVGDDKASDSSALALSEGTHDVIDNVDYTGLTAKSDYTLLGRLMEVTTDASGKTTATPVAEATQKVTPAKADGTAQVNFKGVKLEAGKKYVVYEYLYKGTDVTTPGLDKDVPTGALVSHASNDDKAQTIAVKAVDGSLAQLHTTIKADDKSATLGQDATGQVDDSKSVALTRTAGDHNVTDTVIPRSYLQIYWYAGKD</sequence>
<reference evidence="2" key="1">
    <citation type="submission" date="2020-08" db="EMBL/GenBank/DDBJ databases">
        <title>Taxonomic study for Lactobacillus species isolated from hardwood bark.</title>
        <authorList>
            <person name="Tohno M."/>
            <person name="Tanizawa Y."/>
        </authorList>
    </citation>
    <scope>NUCLEOTIDE SEQUENCE</scope>
    <source>
        <strain evidence="2">B40</strain>
    </source>
</reference>
<dbReference type="EMBL" id="BMAY01000001">
    <property type="protein sequence ID" value="GFZ26358.1"/>
    <property type="molecule type" value="Genomic_DNA"/>
</dbReference>
<dbReference type="Gene3D" id="2.60.40.3930">
    <property type="match status" value="1"/>
</dbReference>
<accession>A0A916QIY3</accession>